<dbReference type="AlphaFoldDB" id="A0AAQ4ELY6"/>
<organism evidence="2 3">
    <name type="scientific">Amblyomma americanum</name>
    <name type="common">Lone star tick</name>
    <dbReference type="NCBI Taxonomy" id="6943"/>
    <lineage>
        <taxon>Eukaryota</taxon>
        <taxon>Metazoa</taxon>
        <taxon>Ecdysozoa</taxon>
        <taxon>Arthropoda</taxon>
        <taxon>Chelicerata</taxon>
        <taxon>Arachnida</taxon>
        <taxon>Acari</taxon>
        <taxon>Parasitiformes</taxon>
        <taxon>Ixodida</taxon>
        <taxon>Ixodoidea</taxon>
        <taxon>Ixodidae</taxon>
        <taxon>Amblyomminae</taxon>
        <taxon>Amblyomma</taxon>
    </lineage>
</organism>
<keyword evidence="3" id="KW-1185">Reference proteome</keyword>
<evidence type="ECO:0000256" key="1">
    <source>
        <dbReference type="SAM" id="MobiDB-lite"/>
    </source>
</evidence>
<feature type="region of interest" description="Disordered" evidence="1">
    <location>
        <begin position="117"/>
        <end position="196"/>
    </location>
</feature>
<feature type="compositionally biased region" description="Polar residues" evidence="1">
    <location>
        <begin position="70"/>
        <end position="80"/>
    </location>
</feature>
<feature type="region of interest" description="Disordered" evidence="1">
    <location>
        <begin position="29"/>
        <end position="81"/>
    </location>
</feature>
<evidence type="ECO:0000313" key="3">
    <source>
        <dbReference type="Proteomes" id="UP001321473"/>
    </source>
</evidence>
<name>A0AAQ4ELY6_AMBAM</name>
<comment type="caution">
    <text evidence="2">The sequence shown here is derived from an EMBL/GenBank/DDBJ whole genome shotgun (WGS) entry which is preliminary data.</text>
</comment>
<protein>
    <submittedName>
        <fullName evidence="2">Uncharacterized protein</fullName>
    </submittedName>
</protein>
<feature type="compositionally biased region" description="Polar residues" evidence="1">
    <location>
        <begin position="129"/>
        <end position="155"/>
    </location>
</feature>
<reference evidence="2 3" key="1">
    <citation type="journal article" date="2023" name="Arcadia Sci">
        <title>De novo assembly of a long-read Amblyomma americanum tick genome.</title>
        <authorList>
            <person name="Chou S."/>
            <person name="Poskanzer K.E."/>
            <person name="Rollins M."/>
            <person name="Thuy-Boun P.S."/>
        </authorList>
    </citation>
    <scope>NUCLEOTIDE SEQUENCE [LARGE SCALE GENOMIC DNA]</scope>
    <source>
        <strain evidence="2">F_SG_1</strain>
        <tissue evidence="2">Salivary glands</tissue>
    </source>
</reference>
<accession>A0AAQ4ELY6</accession>
<gene>
    <name evidence="2" type="ORF">V5799_030839</name>
</gene>
<evidence type="ECO:0000313" key="2">
    <source>
        <dbReference type="EMBL" id="KAK8775814.1"/>
    </source>
</evidence>
<dbReference type="EMBL" id="JARKHS020013691">
    <property type="protein sequence ID" value="KAK8775814.1"/>
    <property type="molecule type" value="Genomic_DNA"/>
</dbReference>
<sequence>MKVKIRTNKEEGAPGSNRVLQKIKIRKVSKEAISSDPPPNAADSNNEGLVIKECAQEGSTKQPSEKYEIVSSSGKATDTSLHCEEIGATNTEAVIVEQDTEIKDNVEAWLRDLVSQSSEEMKGEAVSVSEGSTIKEASSCGGSSVSQDTESYDSSNDVDLESDGSQRTEIDATNCTSSDTEIDESQEDETKVANSGEVEVSAVTAAEASSHGNVLQECFTALQHIVSEVCAENEVLSKEESNSGNDYVDDMRLEVMACNLPFVATETKDVSPQPEETAAQAIMAEVLDDESPHTECSLPDKGCVNKPKPTTSPINIIDITDDAVVSDLVVTEEASQCIRTIVPPDSSTDEQDVKTARTVDVVDLTNDDVDCYVVSPVNKEDVAVVSSMTGVCMAAAKELDLFANMTILESWDVEAEAILACVQEYLGHLEKCLTSLDLMEEASRAMLVTALQEKGMVLKKIFGQLKALLFHPEQLNRVFSVENGFCALLGIDNASQVFSNHRTPGKEVKEPNSATRALMRRLSAGVNDGPSRVPPQKTSIAHEVPSVEHKASQGTLCPEQRVGLNAHNADEKRWKPACDPSANRARTTWRHLVAVANRRGRGYTGGQGVVTIVPPVSQANEKRSSLGLSVIQTGRIAVTSAVHTNLESRDSLQRDKASLMQLPMCGLQKVQPKPRTAVVS</sequence>
<dbReference type="Proteomes" id="UP001321473">
    <property type="component" value="Unassembled WGS sequence"/>
</dbReference>
<proteinExistence type="predicted"/>